<reference evidence="1 3" key="2">
    <citation type="journal article" date="2013" name="Nature">
        <title>Insights into bilaterian evolution from three spiralian genomes.</title>
        <authorList>
            <person name="Simakov O."/>
            <person name="Marletaz F."/>
            <person name="Cho S.J."/>
            <person name="Edsinger-Gonzales E."/>
            <person name="Havlak P."/>
            <person name="Hellsten U."/>
            <person name="Kuo D.H."/>
            <person name="Larsson T."/>
            <person name="Lv J."/>
            <person name="Arendt D."/>
            <person name="Savage R."/>
            <person name="Osoegawa K."/>
            <person name="de Jong P."/>
            <person name="Grimwood J."/>
            <person name="Chapman J.A."/>
            <person name="Shapiro H."/>
            <person name="Aerts A."/>
            <person name="Otillar R.P."/>
            <person name="Terry A.Y."/>
            <person name="Boore J.L."/>
            <person name="Grigoriev I.V."/>
            <person name="Lindberg D.R."/>
            <person name="Seaver E.C."/>
            <person name="Weisblat D.A."/>
            <person name="Putnam N.H."/>
            <person name="Rokhsar D.S."/>
        </authorList>
    </citation>
    <scope>NUCLEOTIDE SEQUENCE</scope>
    <source>
        <strain evidence="1 3">I ESC-2004</strain>
    </source>
</reference>
<protein>
    <submittedName>
        <fullName evidence="1 2">Uncharacterized protein</fullName>
    </submittedName>
</protein>
<dbReference type="EMBL" id="AMQN01011414">
    <property type="status" value="NOT_ANNOTATED_CDS"/>
    <property type="molecule type" value="Genomic_DNA"/>
</dbReference>
<evidence type="ECO:0000313" key="1">
    <source>
        <dbReference type="EMBL" id="ELT96303.1"/>
    </source>
</evidence>
<keyword evidence="3" id="KW-1185">Reference proteome</keyword>
<name>R7TQZ1_CAPTE</name>
<sequence>MAHSNGWNQFRVRRNCPFDWTKLKPVTRNYRNCFEDPFDDFDFARSPRKPKHPETTNEVRGCKPQELSTLPEDTSTDCEYRIKTLTIETNTTRPAAQLIKVYMREAQPHSEAESQQGL</sequence>
<dbReference type="AlphaFoldDB" id="R7TQZ1"/>
<reference evidence="2" key="3">
    <citation type="submission" date="2015-06" db="UniProtKB">
        <authorList>
            <consortium name="EnsemblMetazoa"/>
        </authorList>
    </citation>
    <scope>IDENTIFICATION</scope>
</reference>
<dbReference type="Proteomes" id="UP000014760">
    <property type="component" value="Unassembled WGS sequence"/>
</dbReference>
<proteinExistence type="predicted"/>
<evidence type="ECO:0000313" key="2">
    <source>
        <dbReference type="EnsemblMetazoa" id="CapteP192111"/>
    </source>
</evidence>
<dbReference type="EnsemblMetazoa" id="CapteT192111">
    <property type="protein sequence ID" value="CapteP192111"/>
    <property type="gene ID" value="CapteG192111"/>
</dbReference>
<dbReference type="EMBL" id="KB308870">
    <property type="protein sequence ID" value="ELT96303.1"/>
    <property type="molecule type" value="Genomic_DNA"/>
</dbReference>
<organism evidence="1">
    <name type="scientific">Capitella teleta</name>
    <name type="common">Polychaete worm</name>
    <dbReference type="NCBI Taxonomy" id="283909"/>
    <lineage>
        <taxon>Eukaryota</taxon>
        <taxon>Metazoa</taxon>
        <taxon>Spiralia</taxon>
        <taxon>Lophotrochozoa</taxon>
        <taxon>Annelida</taxon>
        <taxon>Polychaeta</taxon>
        <taxon>Sedentaria</taxon>
        <taxon>Scolecida</taxon>
        <taxon>Capitellidae</taxon>
        <taxon>Capitella</taxon>
    </lineage>
</organism>
<reference evidence="3" key="1">
    <citation type="submission" date="2012-12" db="EMBL/GenBank/DDBJ databases">
        <authorList>
            <person name="Hellsten U."/>
            <person name="Grimwood J."/>
            <person name="Chapman J.A."/>
            <person name="Shapiro H."/>
            <person name="Aerts A."/>
            <person name="Otillar R.P."/>
            <person name="Terry A.Y."/>
            <person name="Boore J.L."/>
            <person name="Simakov O."/>
            <person name="Marletaz F."/>
            <person name="Cho S.-J."/>
            <person name="Edsinger-Gonzales E."/>
            <person name="Havlak P."/>
            <person name="Kuo D.-H."/>
            <person name="Larsson T."/>
            <person name="Lv J."/>
            <person name="Arendt D."/>
            <person name="Savage R."/>
            <person name="Osoegawa K."/>
            <person name="de Jong P."/>
            <person name="Lindberg D.R."/>
            <person name="Seaver E.C."/>
            <person name="Weisblat D.A."/>
            <person name="Putnam N.H."/>
            <person name="Grigoriev I.V."/>
            <person name="Rokhsar D.S."/>
        </authorList>
    </citation>
    <scope>NUCLEOTIDE SEQUENCE</scope>
    <source>
        <strain evidence="3">I ESC-2004</strain>
    </source>
</reference>
<dbReference type="HOGENOM" id="CLU_2075380_0_0_1"/>
<gene>
    <name evidence="1" type="ORF">CAPTEDRAFT_192111</name>
</gene>
<evidence type="ECO:0000313" key="3">
    <source>
        <dbReference type="Proteomes" id="UP000014760"/>
    </source>
</evidence>
<accession>R7TQZ1</accession>